<dbReference type="AlphaFoldDB" id="A4BH09"/>
<comment type="caution">
    <text evidence="2">The sequence shown here is derived from an EMBL/GenBank/DDBJ whole genome shotgun (WGS) entry which is preliminary data.</text>
</comment>
<organism evidence="2 3">
    <name type="scientific">Reinekea blandensis MED297</name>
    <dbReference type="NCBI Taxonomy" id="314283"/>
    <lineage>
        <taxon>Bacteria</taxon>
        <taxon>Pseudomonadati</taxon>
        <taxon>Pseudomonadota</taxon>
        <taxon>Gammaproteobacteria</taxon>
        <taxon>Oceanospirillales</taxon>
        <taxon>Saccharospirillaceae</taxon>
        <taxon>Reinekea</taxon>
    </lineage>
</organism>
<evidence type="ECO:0000313" key="2">
    <source>
        <dbReference type="EMBL" id="EAR08655.1"/>
    </source>
</evidence>
<dbReference type="HOGENOM" id="CLU_142194_1_0_6"/>
<keyword evidence="1" id="KW-1133">Transmembrane helix</keyword>
<protein>
    <submittedName>
        <fullName evidence="2">Uncharacterized protein</fullName>
    </submittedName>
</protein>
<keyword evidence="1" id="KW-0472">Membrane</keyword>
<dbReference type="Proteomes" id="UP000005953">
    <property type="component" value="Unassembled WGS sequence"/>
</dbReference>
<dbReference type="OrthoDB" id="1524823at2"/>
<keyword evidence="1" id="KW-0812">Transmembrane</keyword>
<dbReference type="STRING" id="314283.MED297_03085"/>
<feature type="transmembrane region" description="Helical" evidence="1">
    <location>
        <begin position="107"/>
        <end position="124"/>
    </location>
</feature>
<evidence type="ECO:0000313" key="3">
    <source>
        <dbReference type="Proteomes" id="UP000005953"/>
    </source>
</evidence>
<gene>
    <name evidence="2" type="ORF">MED297_03085</name>
</gene>
<reference evidence="2 3" key="1">
    <citation type="submission" date="2006-02" db="EMBL/GenBank/DDBJ databases">
        <authorList>
            <person name="Pinhassi J."/>
            <person name="Pedros-Alio C."/>
            <person name="Ferriera S."/>
            <person name="Johnson J."/>
            <person name="Kravitz S."/>
            <person name="Halpern A."/>
            <person name="Remington K."/>
            <person name="Beeson K."/>
            <person name="Tran B."/>
            <person name="Rogers Y.-H."/>
            <person name="Friedman R."/>
            <person name="Venter J.C."/>
        </authorList>
    </citation>
    <scope>NUCLEOTIDE SEQUENCE [LARGE SCALE GENOMIC DNA]</scope>
    <source>
        <strain evidence="2 3">MED297</strain>
    </source>
</reference>
<dbReference type="EMBL" id="AAOE01000018">
    <property type="protein sequence ID" value="EAR08655.1"/>
    <property type="molecule type" value="Genomic_DNA"/>
</dbReference>
<sequence length="125" mass="13337">MTLSAILFTVSAMIVAAFQLALVAGAPWGTAAMGGRYPGVLPPKARALSLIQALIMLLFILIVLTRAELILHDFYHLSVTLIWFVTGLLALSLLGNLATPSKIERNIWSPVALVLLATAVVTATR</sequence>
<name>A4BH09_9GAMM</name>
<feature type="transmembrane region" description="Helical" evidence="1">
    <location>
        <begin position="74"/>
        <end position="95"/>
    </location>
</feature>
<keyword evidence="3" id="KW-1185">Reference proteome</keyword>
<evidence type="ECO:0000256" key="1">
    <source>
        <dbReference type="SAM" id="Phobius"/>
    </source>
</evidence>
<proteinExistence type="predicted"/>
<feature type="transmembrane region" description="Helical" evidence="1">
    <location>
        <begin position="47"/>
        <end position="67"/>
    </location>
</feature>
<dbReference type="RefSeq" id="WP_008047291.1">
    <property type="nucleotide sequence ID" value="NZ_CH724153.1"/>
</dbReference>
<accession>A4BH09</accession>